<gene>
    <name evidence="2" type="ORF">L195_g039656</name>
    <name evidence="3" type="ORF">L195_g047164</name>
    <name evidence="1" type="ORF">L195_g048095</name>
</gene>
<accession>A0A2K3LYN1</accession>
<dbReference type="EMBL" id="ASHM01064798">
    <property type="protein sequence ID" value="PNX91035.1"/>
    <property type="molecule type" value="Genomic_DNA"/>
</dbReference>
<keyword evidence="2" id="KW-0687">Ribonucleoprotein</keyword>
<dbReference type="Proteomes" id="UP000236291">
    <property type="component" value="Unassembled WGS sequence"/>
</dbReference>
<evidence type="ECO:0000313" key="4">
    <source>
        <dbReference type="Proteomes" id="UP000236291"/>
    </source>
</evidence>
<dbReference type="GO" id="GO:0005840">
    <property type="term" value="C:ribosome"/>
    <property type="evidence" value="ECO:0007669"/>
    <property type="project" value="UniProtKB-KW"/>
</dbReference>
<sequence>EEASAIKAAGKAWYNTMVSDSDYTEFDNFSKWLGVSQ</sequence>
<evidence type="ECO:0000313" key="3">
    <source>
        <dbReference type="EMBL" id="PNX91035.1"/>
    </source>
</evidence>
<feature type="non-terminal residue" evidence="2">
    <location>
        <position position="1"/>
    </location>
</feature>
<reference evidence="2 4" key="2">
    <citation type="journal article" date="2017" name="Front. Plant Sci.">
        <title>Gene Classification and Mining of Molecular Markers Useful in Red Clover (Trifolium pratense) Breeding.</title>
        <authorList>
            <person name="Istvanek J."/>
            <person name="Dluhosova J."/>
            <person name="Dluhos P."/>
            <person name="Patkova L."/>
            <person name="Nedelnik J."/>
            <person name="Repkova J."/>
        </authorList>
    </citation>
    <scope>NUCLEOTIDE SEQUENCE [LARGE SCALE GENOMIC DNA]</scope>
    <source>
        <strain evidence="4">cv. Tatra</strain>
        <tissue evidence="2">Young leaves</tissue>
    </source>
</reference>
<dbReference type="STRING" id="57577.A0A2K3LYN1"/>
<evidence type="ECO:0000313" key="2">
    <source>
        <dbReference type="EMBL" id="PNX83612.1"/>
    </source>
</evidence>
<keyword evidence="2" id="KW-0689">Ribosomal protein</keyword>
<protein>
    <submittedName>
        <fullName evidence="2">60S ribosomal protein l4-1-like</fullName>
    </submittedName>
</protein>
<dbReference type="AlphaFoldDB" id="A0A2K3LYN1"/>
<reference evidence="2 4" key="1">
    <citation type="journal article" date="2014" name="Am. J. Bot.">
        <title>Genome assembly and annotation for red clover (Trifolium pratense; Fabaceae).</title>
        <authorList>
            <person name="Istvanek J."/>
            <person name="Jaros M."/>
            <person name="Krenek A."/>
            <person name="Repkova J."/>
        </authorList>
    </citation>
    <scope>NUCLEOTIDE SEQUENCE [LARGE SCALE GENOMIC DNA]</scope>
    <source>
        <strain evidence="4">cv. Tatra</strain>
        <tissue evidence="2">Young leaves</tissue>
    </source>
</reference>
<proteinExistence type="predicted"/>
<evidence type="ECO:0000313" key="1">
    <source>
        <dbReference type="EMBL" id="PNX54476.1"/>
    </source>
</evidence>
<dbReference type="EMBL" id="ASHM01068098">
    <property type="protein sequence ID" value="PNX54476.1"/>
    <property type="molecule type" value="Genomic_DNA"/>
</dbReference>
<name>A0A2K3LYN1_TRIPR</name>
<organism evidence="2 4">
    <name type="scientific">Trifolium pratense</name>
    <name type="common">Red clover</name>
    <dbReference type="NCBI Taxonomy" id="57577"/>
    <lineage>
        <taxon>Eukaryota</taxon>
        <taxon>Viridiplantae</taxon>
        <taxon>Streptophyta</taxon>
        <taxon>Embryophyta</taxon>
        <taxon>Tracheophyta</taxon>
        <taxon>Spermatophyta</taxon>
        <taxon>Magnoliopsida</taxon>
        <taxon>eudicotyledons</taxon>
        <taxon>Gunneridae</taxon>
        <taxon>Pentapetalae</taxon>
        <taxon>rosids</taxon>
        <taxon>fabids</taxon>
        <taxon>Fabales</taxon>
        <taxon>Fabaceae</taxon>
        <taxon>Papilionoideae</taxon>
        <taxon>50 kb inversion clade</taxon>
        <taxon>NPAAA clade</taxon>
        <taxon>Hologalegina</taxon>
        <taxon>IRL clade</taxon>
        <taxon>Trifolieae</taxon>
        <taxon>Trifolium</taxon>
    </lineage>
</organism>
<dbReference type="EMBL" id="ASHM01044502">
    <property type="protein sequence ID" value="PNX83612.1"/>
    <property type="molecule type" value="Genomic_DNA"/>
</dbReference>
<comment type="caution">
    <text evidence="2">The sequence shown here is derived from an EMBL/GenBank/DDBJ whole genome shotgun (WGS) entry which is preliminary data.</text>
</comment>